<accession>A0A2I0HN33</accession>
<organism evidence="1 2">
    <name type="scientific">Punica granatum</name>
    <name type="common">Pomegranate</name>
    <dbReference type="NCBI Taxonomy" id="22663"/>
    <lineage>
        <taxon>Eukaryota</taxon>
        <taxon>Viridiplantae</taxon>
        <taxon>Streptophyta</taxon>
        <taxon>Embryophyta</taxon>
        <taxon>Tracheophyta</taxon>
        <taxon>Spermatophyta</taxon>
        <taxon>Magnoliopsida</taxon>
        <taxon>eudicotyledons</taxon>
        <taxon>Gunneridae</taxon>
        <taxon>Pentapetalae</taxon>
        <taxon>rosids</taxon>
        <taxon>malvids</taxon>
        <taxon>Myrtales</taxon>
        <taxon>Lythraceae</taxon>
        <taxon>Punica</taxon>
    </lineage>
</organism>
<comment type="caution">
    <text evidence="1">The sequence shown here is derived from an EMBL/GenBank/DDBJ whole genome shotgun (WGS) entry which is preliminary data.</text>
</comment>
<evidence type="ECO:0000313" key="1">
    <source>
        <dbReference type="EMBL" id="PKI33122.1"/>
    </source>
</evidence>
<sequence>MAGLTLFCNVPATFIRVVNEQNVVRARATSAIRTGSLAKGEAILKMSKCGFAGACLPRTHRWRVIDPTRIKAIVDWNKTINVTVTRKKSKFPVVRKE</sequence>
<keyword evidence="2" id="KW-1185">Reference proteome</keyword>
<dbReference type="EMBL" id="PGOL01006960">
    <property type="protein sequence ID" value="PKI33122.1"/>
    <property type="molecule type" value="Genomic_DNA"/>
</dbReference>
<proteinExistence type="predicted"/>
<reference evidence="1 2" key="1">
    <citation type="submission" date="2017-11" db="EMBL/GenBank/DDBJ databases">
        <title>De-novo sequencing of pomegranate (Punica granatum L.) genome.</title>
        <authorList>
            <person name="Akparov Z."/>
            <person name="Amiraslanov A."/>
            <person name="Hajiyeva S."/>
            <person name="Abbasov M."/>
            <person name="Kaur K."/>
            <person name="Hamwieh A."/>
            <person name="Solovyev V."/>
            <person name="Salamov A."/>
            <person name="Braich B."/>
            <person name="Kosarev P."/>
            <person name="Mahmoud A."/>
            <person name="Hajiyev E."/>
            <person name="Babayeva S."/>
            <person name="Izzatullayeva V."/>
            <person name="Mammadov A."/>
            <person name="Mammadov A."/>
            <person name="Sharifova S."/>
            <person name="Ojaghi J."/>
            <person name="Eynullazada K."/>
            <person name="Bayramov B."/>
            <person name="Abdulazimova A."/>
            <person name="Shahmuradov I."/>
        </authorList>
    </citation>
    <scope>NUCLEOTIDE SEQUENCE [LARGE SCALE GENOMIC DNA]</scope>
    <source>
        <strain evidence="2">cv. AG2017</strain>
        <tissue evidence="1">Leaf</tissue>
    </source>
</reference>
<dbReference type="Proteomes" id="UP000233551">
    <property type="component" value="Unassembled WGS sequence"/>
</dbReference>
<protein>
    <submittedName>
        <fullName evidence="1">Uncharacterized protein</fullName>
    </submittedName>
</protein>
<gene>
    <name evidence="1" type="ORF">CRG98_046487</name>
</gene>
<evidence type="ECO:0000313" key="2">
    <source>
        <dbReference type="Proteomes" id="UP000233551"/>
    </source>
</evidence>
<dbReference type="AlphaFoldDB" id="A0A2I0HN33"/>
<name>A0A2I0HN33_PUNGR</name>